<evidence type="ECO:0000313" key="1">
    <source>
        <dbReference type="EMBL" id="PIA65350.1"/>
    </source>
</evidence>
<protein>
    <submittedName>
        <fullName evidence="1">Uncharacterized protein</fullName>
    </submittedName>
</protein>
<proteinExistence type="predicted"/>
<gene>
    <name evidence="1" type="ORF">AQUCO_00100670v1</name>
</gene>
<dbReference type="InParanoid" id="A0A2G5FBN9"/>
<reference evidence="1 2" key="1">
    <citation type="submission" date="2017-09" db="EMBL/GenBank/DDBJ databases">
        <title>WGS assembly of Aquilegia coerulea Goldsmith.</title>
        <authorList>
            <person name="Hodges S."/>
            <person name="Kramer E."/>
            <person name="Nordborg M."/>
            <person name="Tomkins J."/>
            <person name="Borevitz J."/>
            <person name="Derieg N."/>
            <person name="Yan J."/>
            <person name="Mihaltcheva S."/>
            <person name="Hayes R.D."/>
            <person name="Rokhsar D."/>
        </authorList>
    </citation>
    <scope>NUCLEOTIDE SEQUENCE [LARGE SCALE GENOMIC DNA]</scope>
    <source>
        <strain evidence="2">cv. Goldsmith</strain>
    </source>
</reference>
<dbReference type="Proteomes" id="UP000230069">
    <property type="component" value="Unassembled WGS sequence"/>
</dbReference>
<name>A0A2G5FBN9_AQUCA</name>
<dbReference type="AlphaFoldDB" id="A0A2G5FBN9"/>
<organism evidence="1 2">
    <name type="scientific">Aquilegia coerulea</name>
    <name type="common">Rocky mountain columbine</name>
    <dbReference type="NCBI Taxonomy" id="218851"/>
    <lineage>
        <taxon>Eukaryota</taxon>
        <taxon>Viridiplantae</taxon>
        <taxon>Streptophyta</taxon>
        <taxon>Embryophyta</taxon>
        <taxon>Tracheophyta</taxon>
        <taxon>Spermatophyta</taxon>
        <taxon>Magnoliopsida</taxon>
        <taxon>Ranunculales</taxon>
        <taxon>Ranunculaceae</taxon>
        <taxon>Thalictroideae</taxon>
        <taxon>Aquilegia</taxon>
    </lineage>
</organism>
<keyword evidence="2" id="KW-1185">Reference proteome</keyword>
<sequence>MFLIKLLFHQPKQKTKTQRDAKEIVLATEFLKLRLKARAGNGIFNCPLRASLQNNVKKDGNSMLNKEEMRHDG</sequence>
<evidence type="ECO:0000313" key="2">
    <source>
        <dbReference type="Proteomes" id="UP000230069"/>
    </source>
</evidence>
<dbReference type="EMBL" id="KZ305018">
    <property type="protein sequence ID" value="PIA65350.1"/>
    <property type="molecule type" value="Genomic_DNA"/>
</dbReference>
<accession>A0A2G5FBN9</accession>